<proteinExistence type="predicted"/>
<dbReference type="InterPro" id="IPR044730">
    <property type="entry name" value="RNase_H-like_dom_plant"/>
</dbReference>
<dbReference type="PANTHER" id="PTHR47723">
    <property type="entry name" value="OS05G0353850 PROTEIN"/>
    <property type="match status" value="1"/>
</dbReference>
<dbReference type="EMBL" id="PGOL01000760">
    <property type="protein sequence ID" value="PKI65311.1"/>
    <property type="molecule type" value="Genomic_DNA"/>
</dbReference>
<gene>
    <name evidence="2" type="ORF">CRG98_014275</name>
</gene>
<evidence type="ECO:0000313" key="3">
    <source>
        <dbReference type="Proteomes" id="UP000233551"/>
    </source>
</evidence>
<dbReference type="STRING" id="22663.A0A2I0K9U3"/>
<dbReference type="InterPro" id="IPR036397">
    <property type="entry name" value="RNaseH_sf"/>
</dbReference>
<dbReference type="PANTHER" id="PTHR47723:SF19">
    <property type="entry name" value="POLYNUCLEOTIDYL TRANSFERASE, RIBONUCLEASE H-LIKE SUPERFAMILY PROTEIN"/>
    <property type="match status" value="1"/>
</dbReference>
<reference evidence="2 3" key="1">
    <citation type="submission" date="2017-11" db="EMBL/GenBank/DDBJ databases">
        <title>De-novo sequencing of pomegranate (Punica granatum L.) genome.</title>
        <authorList>
            <person name="Akparov Z."/>
            <person name="Amiraslanov A."/>
            <person name="Hajiyeva S."/>
            <person name="Abbasov M."/>
            <person name="Kaur K."/>
            <person name="Hamwieh A."/>
            <person name="Solovyev V."/>
            <person name="Salamov A."/>
            <person name="Braich B."/>
            <person name="Kosarev P."/>
            <person name="Mahmoud A."/>
            <person name="Hajiyev E."/>
            <person name="Babayeva S."/>
            <person name="Izzatullayeva V."/>
            <person name="Mammadov A."/>
            <person name="Mammadov A."/>
            <person name="Sharifova S."/>
            <person name="Ojaghi J."/>
            <person name="Eynullazada K."/>
            <person name="Bayramov B."/>
            <person name="Abdulazimova A."/>
            <person name="Shahmuradov I."/>
        </authorList>
    </citation>
    <scope>NUCLEOTIDE SEQUENCE [LARGE SCALE GENOMIC DNA]</scope>
    <source>
        <strain evidence="3">cv. AG2017</strain>
        <tissue evidence="2">Leaf</tissue>
    </source>
</reference>
<dbReference type="InterPro" id="IPR053151">
    <property type="entry name" value="RNase_H-like"/>
</dbReference>
<organism evidence="2 3">
    <name type="scientific">Punica granatum</name>
    <name type="common">Pomegranate</name>
    <dbReference type="NCBI Taxonomy" id="22663"/>
    <lineage>
        <taxon>Eukaryota</taxon>
        <taxon>Viridiplantae</taxon>
        <taxon>Streptophyta</taxon>
        <taxon>Embryophyta</taxon>
        <taxon>Tracheophyta</taxon>
        <taxon>Spermatophyta</taxon>
        <taxon>Magnoliopsida</taxon>
        <taxon>eudicotyledons</taxon>
        <taxon>Gunneridae</taxon>
        <taxon>Pentapetalae</taxon>
        <taxon>rosids</taxon>
        <taxon>malvids</taxon>
        <taxon>Myrtales</taxon>
        <taxon>Lythraceae</taxon>
        <taxon>Punica</taxon>
    </lineage>
</organism>
<dbReference type="GO" id="GO:0004523">
    <property type="term" value="F:RNA-DNA hybrid ribonuclease activity"/>
    <property type="evidence" value="ECO:0007669"/>
    <property type="project" value="InterPro"/>
</dbReference>
<comment type="caution">
    <text evidence="2">The sequence shown here is derived from an EMBL/GenBank/DDBJ whole genome shotgun (WGS) entry which is preliminary data.</text>
</comment>
<dbReference type="Pfam" id="PF13456">
    <property type="entry name" value="RVT_3"/>
    <property type="match status" value="1"/>
</dbReference>
<feature type="domain" description="RNase H type-1" evidence="1">
    <location>
        <begin position="25"/>
        <end position="155"/>
    </location>
</feature>
<dbReference type="AlphaFoldDB" id="A0A2I0K9U3"/>
<evidence type="ECO:0000259" key="1">
    <source>
        <dbReference type="PROSITE" id="PS50879"/>
    </source>
</evidence>
<evidence type="ECO:0000313" key="2">
    <source>
        <dbReference type="EMBL" id="PKI65311.1"/>
    </source>
</evidence>
<dbReference type="Gene3D" id="3.30.420.10">
    <property type="entry name" value="Ribonuclease H-like superfamily/Ribonuclease H"/>
    <property type="match status" value="1"/>
</dbReference>
<sequence>MEKEGQVVARKTVKEWQLMGWKQPSPGWIKLNTDGASKGNPSPAGAGGVLRKEDGVWIVGFARYVGIATAAVAELWGVLSGLELAWELGYRHVLLEVDSLLVTRLISGSGSRAPQLRTIVRAIHSWLERDWQVEVSHQYREGNSVADWMARWSLSLALGLHIRHTPLPEVRALLSGDIVEVVLPRLCSI</sequence>
<protein>
    <recommendedName>
        <fullName evidence="1">RNase H type-1 domain-containing protein</fullName>
    </recommendedName>
</protein>
<dbReference type="InterPro" id="IPR012337">
    <property type="entry name" value="RNaseH-like_sf"/>
</dbReference>
<accession>A0A2I0K9U3</accession>
<dbReference type="Proteomes" id="UP000233551">
    <property type="component" value="Unassembled WGS sequence"/>
</dbReference>
<dbReference type="CDD" id="cd06222">
    <property type="entry name" value="RNase_H_like"/>
    <property type="match status" value="1"/>
</dbReference>
<dbReference type="GO" id="GO:0003676">
    <property type="term" value="F:nucleic acid binding"/>
    <property type="evidence" value="ECO:0007669"/>
    <property type="project" value="InterPro"/>
</dbReference>
<keyword evidence="3" id="KW-1185">Reference proteome</keyword>
<name>A0A2I0K9U3_PUNGR</name>
<dbReference type="PROSITE" id="PS50879">
    <property type="entry name" value="RNASE_H_1"/>
    <property type="match status" value="1"/>
</dbReference>
<dbReference type="InterPro" id="IPR002156">
    <property type="entry name" value="RNaseH_domain"/>
</dbReference>
<dbReference type="SUPFAM" id="SSF53098">
    <property type="entry name" value="Ribonuclease H-like"/>
    <property type="match status" value="1"/>
</dbReference>